<accession>A0A7W9BG55</accession>
<dbReference type="RefSeq" id="WP_184060072.1">
    <property type="nucleotide sequence ID" value="NZ_JACIJK010000012.1"/>
</dbReference>
<keyword evidence="2" id="KW-0808">Transferase</keyword>
<organism evidence="2 3">
    <name type="scientific">Sphingomonas aerophila</name>
    <dbReference type="NCBI Taxonomy" id="1344948"/>
    <lineage>
        <taxon>Bacteria</taxon>
        <taxon>Pseudomonadati</taxon>
        <taxon>Pseudomonadota</taxon>
        <taxon>Alphaproteobacteria</taxon>
        <taxon>Sphingomonadales</taxon>
        <taxon>Sphingomonadaceae</taxon>
        <taxon>Sphingomonas</taxon>
    </lineage>
</organism>
<dbReference type="InterPro" id="IPR002731">
    <property type="entry name" value="ATPase_BadF"/>
</dbReference>
<dbReference type="SUPFAM" id="SSF53067">
    <property type="entry name" value="Actin-like ATPase domain"/>
    <property type="match status" value="2"/>
</dbReference>
<dbReference type="AlphaFoldDB" id="A0A7W9BG55"/>
<gene>
    <name evidence="2" type="ORF">FHS94_003504</name>
</gene>
<dbReference type="PANTHER" id="PTHR43190:SF3">
    <property type="entry name" value="N-ACETYL-D-GLUCOSAMINE KINASE"/>
    <property type="match status" value="1"/>
</dbReference>
<evidence type="ECO:0000313" key="3">
    <source>
        <dbReference type="Proteomes" id="UP000546200"/>
    </source>
</evidence>
<dbReference type="InterPro" id="IPR052519">
    <property type="entry name" value="Euk-type_GlcNAc_Kinase"/>
</dbReference>
<dbReference type="GO" id="GO:0016301">
    <property type="term" value="F:kinase activity"/>
    <property type="evidence" value="ECO:0007669"/>
    <property type="project" value="UniProtKB-KW"/>
</dbReference>
<comment type="caution">
    <text evidence="2">The sequence shown here is derived from an EMBL/GenBank/DDBJ whole genome shotgun (WGS) entry which is preliminary data.</text>
</comment>
<dbReference type="Pfam" id="PF01869">
    <property type="entry name" value="BcrAD_BadFG"/>
    <property type="match status" value="1"/>
</dbReference>
<protein>
    <submittedName>
        <fullName evidence="2">N-acetylglucosamine kinase-like BadF-type ATPase</fullName>
    </submittedName>
</protein>
<dbReference type="PANTHER" id="PTHR43190">
    <property type="entry name" value="N-ACETYL-D-GLUCOSAMINE KINASE"/>
    <property type="match status" value="1"/>
</dbReference>
<keyword evidence="3" id="KW-1185">Reference proteome</keyword>
<feature type="domain" description="ATPase BadF/BadG/BcrA/BcrD type" evidence="1">
    <location>
        <begin position="8"/>
        <end position="305"/>
    </location>
</feature>
<keyword evidence="2" id="KW-0418">Kinase</keyword>
<sequence length="318" mass="33429">MSATPVFLGVDGGGTKTEFVCIDEEGRRRAAVKTGSTYHPEIGLPEVLRRLQEGVSAACAEAGVAPADLAYAFFGLPAFGEDMTIDPQLDAACGAMLGHRRYRCENDMVCGWAGSLGCEDGINIVAGTGSIGYGQHRGRAARAGGWGEVFSDEGSAYWIALRGLTIFSRMSDGRLPRGPLHERLRAELGLKHDIDLCQRIMGPPAMARADIAGLAPLVVAAADDGDEQALAVLDRAAAHLAAIAAAIREELGFAADQAVPLSWSGSILNNATRVYSRFVEIVGATGRFSPVTPRASPAQGAALYARKLAAESHVEISH</sequence>
<dbReference type="Proteomes" id="UP000546200">
    <property type="component" value="Unassembled WGS sequence"/>
</dbReference>
<dbReference type="InterPro" id="IPR043129">
    <property type="entry name" value="ATPase_NBD"/>
</dbReference>
<name>A0A7W9BG55_9SPHN</name>
<evidence type="ECO:0000259" key="1">
    <source>
        <dbReference type="Pfam" id="PF01869"/>
    </source>
</evidence>
<reference evidence="2 3" key="1">
    <citation type="submission" date="2020-08" db="EMBL/GenBank/DDBJ databases">
        <title>Genomic Encyclopedia of Type Strains, Phase IV (KMG-IV): sequencing the most valuable type-strain genomes for metagenomic binning, comparative biology and taxonomic classification.</title>
        <authorList>
            <person name="Goeker M."/>
        </authorList>
    </citation>
    <scope>NUCLEOTIDE SEQUENCE [LARGE SCALE GENOMIC DNA]</scope>
    <source>
        <strain evidence="2 3">DSM 100044</strain>
    </source>
</reference>
<evidence type="ECO:0000313" key="2">
    <source>
        <dbReference type="EMBL" id="MBB5716634.1"/>
    </source>
</evidence>
<dbReference type="CDD" id="cd24007">
    <property type="entry name" value="ASKHA_NBD_eukNAGK-like"/>
    <property type="match status" value="1"/>
</dbReference>
<dbReference type="Gene3D" id="3.30.420.40">
    <property type="match status" value="2"/>
</dbReference>
<proteinExistence type="predicted"/>
<dbReference type="EMBL" id="JACIJK010000012">
    <property type="protein sequence ID" value="MBB5716634.1"/>
    <property type="molecule type" value="Genomic_DNA"/>
</dbReference>